<dbReference type="PROSITE" id="PS50088">
    <property type="entry name" value="ANK_REPEAT"/>
    <property type="match status" value="1"/>
</dbReference>
<dbReference type="SUPFAM" id="SSF48403">
    <property type="entry name" value="Ankyrin repeat"/>
    <property type="match status" value="1"/>
</dbReference>
<dbReference type="STRING" id="1884261.A0A5C3QQC7"/>
<evidence type="ECO:0000256" key="4">
    <source>
        <dbReference type="SAM" id="Coils"/>
    </source>
</evidence>
<gene>
    <name evidence="6" type="ORF">BDV98DRAFT_526071</name>
</gene>
<keyword evidence="1" id="KW-0677">Repeat</keyword>
<feature type="coiled-coil region" evidence="4">
    <location>
        <begin position="490"/>
        <end position="517"/>
    </location>
</feature>
<dbReference type="Proteomes" id="UP000305067">
    <property type="component" value="Unassembled WGS sequence"/>
</dbReference>
<dbReference type="InterPro" id="IPR036770">
    <property type="entry name" value="Ankyrin_rpt-contain_sf"/>
</dbReference>
<name>A0A5C3QQC7_9AGAR</name>
<accession>A0A5C3QQC7</accession>
<evidence type="ECO:0000256" key="1">
    <source>
        <dbReference type="ARBA" id="ARBA00022737"/>
    </source>
</evidence>
<feature type="compositionally biased region" description="Polar residues" evidence="5">
    <location>
        <begin position="559"/>
        <end position="571"/>
    </location>
</feature>
<dbReference type="InterPro" id="IPR002110">
    <property type="entry name" value="Ankyrin_rpt"/>
</dbReference>
<feature type="region of interest" description="Disordered" evidence="5">
    <location>
        <begin position="550"/>
        <end position="619"/>
    </location>
</feature>
<dbReference type="AlphaFoldDB" id="A0A5C3QQC7"/>
<feature type="compositionally biased region" description="Polar residues" evidence="5">
    <location>
        <begin position="600"/>
        <end position="619"/>
    </location>
</feature>
<reference evidence="6 7" key="1">
    <citation type="journal article" date="2019" name="Nat. Ecol. Evol.">
        <title>Megaphylogeny resolves global patterns of mushroom evolution.</title>
        <authorList>
            <person name="Varga T."/>
            <person name="Krizsan K."/>
            <person name="Foldi C."/>
            <person name="Dima B."/>
            <person name="Sanchez-Garcia M."/>
            <person name="Sanchez-Ramirez S."/>
            <person name="Szollosi G.J."/>
            <person name="Szarkandi J.G."/>
            <person name="Papp V."/>
            <person name="Albert L."/>
            <person name="Andreopoulos W."/>
            <person name="Angelini C."/>
            <person name="Antonin V."/>
            <person name="Barry K.W."/>
            <person name="Bougher N.L."/>
            <person name="Buchanan P."/>
            <person name="Buyck B."/>
            <person name="Bense V."/>
            <person name="Catcheside P."/>
            <person name="Chovatia M."/>
            <person name="Cooper J."/>
            <person name="Damon W."/>
            <person name="Desjardin D."/>
            <person name="Finy P."/>
            <person name="Geml J."/>
            <person name="Haridas S."/>
            <person name="Hughes K."/>
            <person name="Justo A."/>
            <person name="Karasinski D."/>
            <person name="Kautmanova I."/>
            <person name="Kiss B."/>
            <person name="Kocsube S."/>
            <person name="Kotiranta H."/>
            <person name="LaButti K.M."/>
            <person name="Lechner B.E."/>
            <person name="Liimatainen K."/>
            <person name="Lipzen A."/>
            <person name="Lukacs Z."/>
            <person name="Mihaltcheva S."/>
            <person name="Morgado L.N."/>
            <person name="Niskanen T."/>
            <person name="Noordeloos M.E."/>
            <person name="Ohm R.A."/>
            <person name="Ortiz-Santana B."/>
            <person name="Ovrebo C."/>
            <person name="Racz N."/>
            <person name="Riley R."/>
            <person name="Savchenko A."/>
            <person name="Shiryaev A."/>
            <person name="Soop K."/>
            <person name="Spirin V."/>
            <person name="Szebenyi C."/>
            <person name="Tomsovsky M."/>
            <person name="Tulloss R.E."/>
            <person name="Uehling J."/>
            <person name="Grigoriev I.V."/>
            <person name="Vagvolgyi C."/>
            <person name="Papp T."/>
            <person name="Martin F.M."/>
            <person name="Miettinen O."/>
            <person name="Hibbett D.S."/>
            <person name="Nagy L.G."/>
        </authorList>
    </citation>
    <scope>NUCLEOTIDE SEQUENCE [LARGE SCALE GENOMIC DNA]</scope>
    <source>
        <strain evidence="6 7">CBS 309.79</strain>
    </source>
</reference>
<evidence type="ECO:0000256" key="3">
    <source>
        <dbReference type="PROSITE-ProRule" id="PRU00023"/>
    </source>
</evidence>
<sequence>MTFSYDLHAAALEGSAERVGRAISQGADVNALDGRGRTVLACIIQGIPKPALDASDACYSCSERVEALRLLLNHPNISLFTLNASDPQGATPLGAAAGMNLLEIVQSLLADSSGAVSVDGIDSCGATALMHACYAGNVEVVRTLLKHGARPDFRDSTGCTAIQRALGHPDILWMCELSLRRHRWRRHSAPTRPSIIWDDVLKDVECSLPSSHDPTPPGLSALPEGSLQDLSQKLSEYTSGRDLETLHSILFPFSPSTSAAHPPLLVNLPDARGWSPIHHCTSAEEPSLEVLMALYFAGADLSLPTPDEQFTPLHCLVSVSRSPTAESLTSLLGFVVHLVRDLGSSLVAHDRNEETPMHIAAEHGTCLEVLAFLLELDSTGAAKEVRNSRGLTPREVAKPEFRVAFGMDVEQLRSLSSLSMMTVKPLASRPIERTSSQDDVEPSWNRMSTNLSVDGYGSPSPFEVLEQLSFASSLLDRDPDYHHDNEISRLGSLKETQDNLENLLEHHRTNASLARQELDQLTTSCASVERLLNTVGCSVDAEMSRRGLRGLNFNRGSEDSQLTAVSSPHSFNRSRTTSAPSPSPFQGPTSRRSEPYLRARSNTVGSKVSLAKSTKSTAEKNQAQKLSMKFTSWFKRKVAPLKFLQPHEEEEQEVIIDDDESFLCDDFDPTRTLQEDFYIDEPLESAMQWSFVVLNAARRDLASIRLYAQELSASLAKSEDAIARVERLASQILHRCSAKLHQTQLQRMDEDLSSYYDIFTCPPRDLSPPCRPTLSSASSMCSISSVASESSLTAAPADSAELKSIRRLLVRRVAGRLDKIQSHIQNEVHWLFIVEEAVKDVKRRTYVL</sequence>
<evidence type="ECO:0000313" key="6">
    <source>
        <dbReference type="EMBL" id="TFL04185.1"/>
    </source>
</evidence>
<keyword evidence="2 3" id="KW-0040">ANK repeat</keyword>
<evidence type="ECO:0000313" key="7">
    <source>
        <dbReference type="Proteomes" id="UP000305067"/>
    </source>
</evidence>
<evidence type="ECO:0000256" key="2">
    <source>
        <dbReference type="ARBA" id="ARBA00023043"/>
    </source>
</evidence>
<dbReference type="EMBL" id="ML178819">
    <property type="protein sequence ID" value="TFL04185.1"/>
    <property type="molecule type" value="Genomic_DNA"/>
</dbReference>
<dbReference type="Gene3D" id="1.25.40.20">
    <property type="entry name" value="Ankyrin repeat-containing domain"/>
    <property type="match status" value="2"/>
</dbReference>
<dbReference type="PANTHER" id="PTHR24173">
    <property type="entry name" value="ANKYRIN REPEAT CONTAINING"/>
    <property type="match status" value="1"/>
</dbReference>
<dbReference type="PANTHER" id="PTHR24173:SF74">
    <property type="entry name" value="ANKYRIN REPEAT DOMAIN-CONTAINING PROTEIN 16"/>
    <property type="match status" value="1"/>
</dbReference>
<keyword evidence="7" id="KW-1185">Reference proteome</keyword>
<dbReference type="Pfam" id="PF12796">
    <property type="entry name" value="Ank_2"/>
    <property type="match status" value="1"/>
</dbReference>
<proteinExistence type="predicted"/>
<organism evidence="6 7">
    <name type="scientific">Pterulicium gracile</name>
    <dbReference type="NCBI Taxonomy" id="1884261"/>
    <lineage>
        <taxon>Eukaryota</taxon>
        <taxon>Fungi</taxon>
        <taxon>Dikarya</taxon>
        <taxon>Basidiomycota</taxon>
        <taxon>Agaricomycotina</taxon>
        <taxon>Agaricomycetes</taxon>
        <taxon>Agaricomycetidae</taxon>
        <taxon>Agaricales</taxon>
        <taxon>Pleurotineae</taxon>
        <taxon>Pterulaceae</taxon>
        <taxon>Pterulicium</taxon>
    </lineage>
</organism>
<dbReference type="OrthoDB" id="539213at2759"/>
<protein>
    <submittedName>
        <fullName evidence="6">Ankyrin repeat-containing domain protein</fullName>
    </submittedName>
</protein>
<feature type="repeat" description="ANK" evidence="3">
    <location>
        <begin position="124"/>
        <end position="156"/>
    </location>
</feature>
<dbReference type="SMART" id="SM00248">
    <property type="entry name" value="ANK"/>
    <property type="match status" value="5"/>
</dbReference>
<keyword evidence="4" id="KW-0175">Coiled coil</keyword>
<evidence type="ECO:0000256" key="5">
    <source>
        <dbReference type="SAM" id="MobiDB-lite"/>
    </source>
</evidence>
<dbReference type="PROSITE" id="PS50297">
    <property type="entry name" value="ANK_REP_REGION"/>
    <property type="match status" value="1"/>
</dbReference>